<feature type="non-terminal residue" evidence="1">
    <location>
        <position position="96"/>
    </location>
</feature>
<dbReference type="EMBL" id="CAJVQC010009005">
    <property type="protein sequence ID" value="CAG8599158.1"/>
    <property type="molecule type" value="Genomic_DNA"/>
</dbReference>
<organism evidence="1 2">
    <name type="scientific">Racocetra persica</name>
    <dbReference type="NCBI Taxonomy" id="160502"/>
    <lineage>
        <taxon>Eukaryota</taxon>
        <taxon>Fungi</taxon>
        <taxon>Fungi incertae sedis</taxon>
        <taxon>Mucoromycota</taxon>
        <taxon>Glomeromycotina</taxon>
        <taxon>Glomeromycetes</taxon>
        <taxon>Diversisporales</taxon>
        <taxon>Gigasporaceae</taxon>
        <taxon>Racocetra</taxon>
    </lineage>
</organism>
<reference evidence="1" key="1">
    <citation type="submission" date="2021-06" db="EMBL/GenBank/DDBJ databases">
        <authorList>
            <person name="Kallberg Y."/>
            <person name="Tangrot J."/>
            <person name="Rosling A."/>
        </authorList>
    </citation>
    <scope>NUCLEOTIDE SEQUENCE</scope>
    <source>
        <strain evidence="1">MA461A</strain>
    </source>
</reference>
<sequence>MNQESAINEESSRKRHRLSLESEEFSSEAKEDTRTQIATTITTTTDTSNSQFLQILMVTQPSSLKNIPRNKHKPCSFSEVWDYFVKGVEKNNGYLY</sequence>
<name>A0ACA9ML02_9GLOM</name>
<proteinExistence type="predicted"/>
<evidence type="ECO:0000313" key="2">
    <source>
        <dbReference type="Proteomes" id="UP000789920"/>
    </source>
</evidence>
<keyword evidence="2" id="KW-1185">Reference proteome</keyword>
<comment type="caution">
    <text evidence="1">The sequence shown here is derived from an EMBL/GenBank/DDBJ whole genome shotgun (WGS) entry which is preliminary data.</text>
</comment>
<protein>
    <submittedName>
        <fullName evidence="1">9499_t:CDS:1</fullName>
    </submittedName>
</protein>
<dbReference type="Proteomes" id="UP000789920">
    <property type="component" value="Unassembled WGS sequence"/>
</dbReference>
<accession>A0ACA9ML02</accession>
<evidence type="ECO:0000313" key="1">
    <source>
        <dbReference type="EMBL" id="CAG8599158.1"/>
    </source>
</evidence>
<gene>
    <name evidence="1" type="ORF">RPERSI_LOCUS5845</name>
</gene>